<keyword evidence="6" id="KW-1015">Disulfide bond</keyword>
<dbReference type="Gramene" id="AUR62018545-RA">
    <property type="protein sequence ID" value="AUR62018545-RA:cds"/>
    <property type="gene ID" value="AUR62018545"/>
</dbReference>
<dbReference type="AlphaFoldDB" id="A0A803LTK1"/>
<evidence type="ECO:0000313" key="8">
    <source>
        <dbReference type="EnsemblPlants" id="AUR62018545-RA:cds"/>
    </source>
</evidence>
<comment type="subcellular location">
    <subcellularLocation>
        <location evidence="1">Secreted</location>
    </subcellularLocation>
</comment>
<keyword evidence="9" id="KW-1185">Reference proteome</keyword>
<evidence type="ECO:0000256" key="2">
    <source>
        <dbReference type="ARBA" id="ARBA00009178"/>
    </source>
</evidence>
<dbReference type="PANTHER" id="PTHR33136:SF4">
    <property type="entry name" value="PROTEIN RALF-LIKE 32"/>
    <property type="match status" value="1"/>
</dbReference>
<feature type="compositionally biased region" description="Acidic residues" evidence="7">
    <location>
        <begin position="22"/>
        <end position="37"/>
    </location>
</feature>
<keyword evidence="4" id="KW-0372">Hormone</keyword>
<proteinExistence type="inferred from homology"/>
<dbReference type="InterPro" id="IPR008801">
    <property type="entry name" value="RALF"/>
</dbReference>
<accession>A0A803LTK1</accession>
<dbReference type="EnsemblPlants" id="AUR62018545-RA">
    <property type="protein sequence ID" value="AUR62018545-RA:cds"/>
    <property type="gene ID" value="AUR62018545"/>
</dbReference>
<dbReference type="PANTHER" id="PTHR33136">
    <property type="entry name" value="RAPID ALKALINIZATION FACTOR-LIKE"/>
    <property type="match status" value="1"/>
</dbReference>
<evidence type="ECO:0000256" key="7">
    <source>
        <dbReference type="SAM" id="MobiDB-lite"/>
    </source>
</evidence>
<comment type="similarity">
    <text evidence="2">Belongs to the plant rapid alkalinization factor (RALF) family.</text>
</comment>
<dbReference type="GO" id="GO:0005576">
    <property type="term" value="C:extracellular region"/>
    <property type="evidence" value="ECO:0007669"/>
    <property type="project" value="UniProtKB-SubCell"/>
</dbReference>
<reference evidence="8" key="1">
    <citation type="journal article" date="2017" name="Nature">
        <title>The genome of Chenopodium quinoa.</title>
        <authorList>
            <person name="Jarvis D.E."/>
            <person name="Ho Y.S."/>
            <person name="Lightfoot D.J."/>
            <person name="Schmoeckel S.M."/>
            <person name="Li B."/>
            <person name="Borm T.J.A."/>
            <person name="Ohyanagi H."/>
            <person name="Mineta K."/>
            <person name="Michell C.T."/>
            <person name="Saber N."/>
            <person name="Kharbatia N.M."/>
            <person name="Rupper R.R."/>
            <person name="Sharp A.R."/>
            <person name="Dally N."/>
            <person name="Boughton B.A."/>
            <person name="Woo Y.H."/>
            <person name="Gao G."/>
            <person name="Schijlen E.G.W.M."/>
            <person name="Guo X."/>
            <person name="Momin A.A."/>
            <person name="Negrao S."/>
            <person name="Al-Babili S."/>
            <person name="Gehring C."/>
            <person name="Roessner U."/>
            <person name="Jung C."/>
            <person name="Murphy K."/>
            <person name="Arold S.T."/>
            <person name="Gojobori T."/>
            <person name="van der Linden C.G."/>
            <person name="van Loo E.N."/>
            <person name="Jellen E.N."/>
            <person name="Maughan P.J."/>
            <person name="Tester M."/>
        </authorList>
    </citation>
    <scope>NUCLEOTIDE SEQUENCE [LARGE SCALE GENOMIC DNA]</scope>
    <source>
        <strain evidence="8">cv. PI 614886</strain>
    </source>
</reference>
<evidence type="ECO:0000256" key="3">
    <source>
        <dbReference type="ARBA" id="ARBA00022525"/>
    </source>
</evidence>
<evidence type="ECO:0000256" key="6">
    <source>
        <dbReference type="ARBA" id="ARBA00023157"/>
    </source>
</evidence>
<name>A0A803LTK1_CHEQI</name>
<evidence type="ECO:0000256" key="4">
    <source>
        <dbReference type="ARBA" id="ARBA00022702"/>
    </source>
</evidence>
<dbReference type="GO" id="GO:0019722">
    <property type="term" value="P:calcium-mediated signaling"/>
    <property type="evidence" value="ECO:0007669"/>
    <property type="project" value="TreeGrafter"/>
</dbReference>
<dbReference type="GO" id="GO:0009506">
    <property type="term" value="C:plasmodesma"/>
    <property type="evidence" value="ECO:0007669"/>
    <property type="project" value="TreeGrafter"/>
</dbReference>
<evidence type="ECO:0000256" key="5">
    <source>
        <dbReference type="ARBA" id="ARBA00022729"/>
    </source>
</evidence>
<feature type="region of interest" description="Disordered" evidence="7">
    <location>
        <begin position="1"/>
        <end position="43"/>
    </location>
</feature>
<keyword evidence="3" id="KW-0964">Secreted</keyword>
<sequence>MKGYRYNDSMQHHGKKSWTSDESSDNSSDDDSNDDEQSTTLPIPAYSTRATYISYGVLKYDRAARAVCQEENVMLMVSEIARRILEGRKYISYGAMNRNQPACGGPRGQAYSSNSECLGPAANPYHRGCSKYYRCRSDT</sequence>
<protein>
    <submittedName>
        <fullName evidence="8">Uncharacterized protein</fullName>
    </submittedName>
</protein>
<dbReference type="Pfam" id="PF05498">
    <property type="entry name" value="RALF"/>
    <property type="match status" value="1"/>
</dbReference>
<dbReference type="Proteomes" id="UP000596660">
    <property type="component" value="Unplaced"/>
</dbReference>
<keyword evidence="5" id="KW-0732">Signal</keyword>
<evidence type="ECO:0000313" key="9">
    <source>
        <dbReference type="Proteomes" id="UP000596660"/>
    </source>
</evidence>
<organism evidence="8 9">
    <name type="scientific">Chenopodium quinoa</name>
    <name type="common">Quinoa</name>
    <dbReference type="NCBI Taxonomy" id="63459"/>
    <lineage>
        <taxon>Eukaryota</taxon>
        <taxon>Viridiplantae</taxon>
        <taxon>Streptophyta</taxon>
        <taxon>Embryophyta</taxon>
        <taxon>Tracheophyta</taxon>
        <taxon>Spermatophyta</taxon>
        <taxon>Magnoliopsida</taxon>
        <taxon>eudicotyledons</taxon>
        <taxon>Gunneridae</taxon>
        <taxon>Pentapetalae</taxon>
        <taxon>Caryophyllales</taxon>
        <taxon>Chenopodiaceae</taxon>
        <taxon>Chenopodioideae</taxon>
        <taxon>Atripliceae</taxon>
        <taxon>Chenopodium</taxon>
    </lineage>
</organism>
<dbReference type="GO" id="GO:0005179">
    <property type="term" value="F:hormone activity"/>
    <property type="evidence" value="ECO:0007669"/>
    <property type="project" value="UniProtKB-KW"/>
</dbReference>
<reference evidence="8" key="2">
    <citation type="submission" date="2021-03" db="UniProtKB">
        <authorList>
            <consortium name="EnsemblPlants"/>
        </authorList>
    </citation>
    <scope>IDENTIFICATION</scope>
</reference>
<evidence type="ECO:0000256" key="1">
    <source>
        <dbReference type="ARBA" id="ARBA00004613"/>
    </source>
</evidence>